<dbReference type="PROSITE" id="PS51686">
    <property type="entry name" value="SAM_MT_RSMB_NOP"/>
    <property type="match status" value="1"/>
</dbReference>
<dbReference type="EMBL" id="CP018099">
    <property type="protein sequence ID" value="APF17567.1"/>
    <property type="molecule type" value="Genomic_DNA"/>
</dbReference>
<organism evidence="16 17">
    <name type="scientific">Caldithrix abyssi DSM 13497</name>
    <dbReference type="NCBI Taxonomy" id="880073"/>
    <lineage>
        <taxon>Bacteria</taxon>
        <taxon>Pseudomonadati</taxon>
        <taxon>Calditrichota</taxon>
        <taxon>Calditrichia</taxon>
        <taxon>Calditrichales</taxon>
        <taxon>Calditrichaceae</taxon>
        <taxon>Caldithrix</taxon>
    </lineage>
</organism>
<keyword evidence="4" id="KW-0963">Cytoplasm</keyword>
<dbReference type="GO" id="GO:0008649">
    <property type="term" value="F:rRNA methyltransferase activity"/>
    <property type="evidence" value="ECO:0007669"/>
    <property type="project" value="InterPro"/>
</dbReference>
<dbReference type="InterPro" id="IPR035926">
    <property type="entry name" value="NusB-like_sf"/>
</dbReference>
<dbReference type="Gene3D" id="3.30.70.1170">
    <property type="entry name" value="Sun protein, domain 3"/>
    <property type="match status" value="1"/>
</dbReference>
<dbReference type="InterPro" id="IPR001678">
    <property type="entry name" value="MeTrfase_RsmB-F_NOP2_dom"/>
</dbReference>
<dbReference type="CDD" id="cd02440">
    <property type="entry name" value="AdoMet_MTases"/>
    <property type="match status" value="1"/>
</dbReference>
<dbReference type="SUPFAM" id="SSF48013">
    <property type="entry name" value="NusB-like"/>
    <property type="match status" value="1"/>
</dbReference>
<dbReference type="OrthoDB" id="9810297at2"/>
<dbReference type="HOGENOM" id="CLU_005316_0_1_0"/>
<dbReference type="SUPFAM" id="SSF53335">
    <property type="entry name" value="S-adenosyl-L-methionine-dependent methyltransferases"/>
    <property type="match status" value="1"/>
</dbReference>
<accession>H1XUW2</accession>
<evidence type="ECO:0000313" key="15">
    <source>
        <dbReference type="EMBL" id="APF17567.1"/>
    </source>
</evidence>
<feature type="binding site" evidence="13">
    <location>
        <position position="289"/>
    </location>
    <ligand>
        <name>S-adenosyl-L-methionine</name>
        <dbReference type="ChEBI" id="CHEBI:59789"/>
    </ligand>
</feature>
<evidence type="ECO:0000256" key="10">
    <source>
        <dbReference type="ARBA" id="ARBA00030399"/>
    </source>
</evidence>
<dbReference type="Pfam" id="PF01029">
    <property type="entry name" value="NusB"/>
    <property type="match status" value="1"/>
</dbReference>
<evidence type="ECO:0000256" key="11">
    <source>
        <dbReference type="ARBA" id="ARBA00031088"/>
    </source>
</evidence>
<evidence type="ECO:0000256" key="12">
    <source>
        <dbReference type="ARBA" id="ARBA00047283"/>
    </source>
</evidence>
<dbReference type="NCBIfam" id="NF011494">
    <property type="entry name" value="PRK14902.1"/>
    <property type="match status" value="1"/>
</dbReference>
<comment type="catalytic activity">
    <reaction evidence="12">
        <text>cytidine(967) in 16S rRNA + S-adenosyl-L-methionine = 5-methylcytidine(967) in 16S rRNA + S-adenosyl-L-homocysteine + H(+)</text>
        <dbReference type="Rhea" id="RHEA:42748"/>
        <dbReference type="Rhea" id="RHEA-COMP:10219"/>
        <dbReference type="Rhea" id="RHEA-COMP:10220"/>
        <dbReference type="ChEBI" id="CHEBI:15378"/>
        <dbReference type="ChEBI" id="CHEBI:57856"/>
        <dbReference type="ChEBI" id="CHEBI:59789"/>
        <dbReference type="ChEBI" id="CHEBI:74483"/>
        <dbReference type="ChEBI" id="CHEBI:82748"/>
        <dbReference type="EC" id="2.1.1.176"/>
    </reaction>
</comment>
<keyword evidence="9 13" id="KW-0694">RNA-binding</keyword>
<dbReference type="eggNOG" id="COG0144">
    <property type="taxonomic scope" value="Bacteria"/>
</dbReference>
<dbReference type="InterPro" id="IPR049560">
    <property type="entry name" value="MeTrfase_RsmB-F_NOP2_cat"/>
</dbReference>
<dbReference type="NCBIfam" id="TIGR00563">
    <property type="entry name" value="rsmB"/>
    <property type="match status" value="1"/>
</dbReference>
<protein>
    <recommendedName>
        <fullName evidence="3">16S rRNA (cytosine(967)-C(5))-methyltransferase</fullName>
        <ecNumber evidence="3">2.1.1.176</ecNumber>
    </recommendedName>
    <alternativeName>
        <fullName evidence="10">16S rRNA m5C967 methyltransferase</fullName>
    </alternativeName>
    <alternativeName>
        <fullName evidence="11">rRNA (cytosine-C(5)-)-methyltransferase RsmB</fullName>
    </alternativeName>
</protein>
<comment type="function">
    <text evidence="1">Specifically methylates the cytosine at position 967 (m5C967) of 16S rRNA.</text>
</comment>
<keyword evidence="5" id="KW-0698">rRNA processing</keyword>
<keyword evidence="7 13" id="KW-0808">Transferase</keyword>
<dbReference type="AlphaFoldDB" id="H1XUW2"/>
<proteinExistence type="inferred from homology"/>
<dbReference type="Gene3D" id="3.40.50.150">
    <property type="entry name" value="Vaccinia Virus protein VP39"/>
    <property type="match status" value="1"/>
</dbReference>
<dbReference type="KEGG" id="caby:Cabys_816"/>
<feature type="active site" description="Nucleophile" evidence="13">
    <location>
        <position position="385"/>
    </location>
</feature>
<dbReference type="Proteomes" id="UP000004671">
    <property type="component" value="Chromosome"/>
</dbReference>
<dbReference type="STRING" id="880073.Cabys_816"/>
<evidence type="ECO:0000256" key="6">
    <source>
        <dbReference type="ARBA" id="ARBA00022603"/>
    </source>
</evidence>
<evidence type="ECO:0000256" key="3">
    <source>
        <dbReference type="ARBA" id="ARBA00012140"/>
    </source>
</evidence>
<evidence type="ECO:0000256" key="4">
    <source>
        <dbReference type="ARBA" id="ARBA00022490"/>
    </source>
</evidence>
<comment type="subcellular location">
    <subcellularLocation>
        <location evidence="2">Cytoplasm</location>
    </subcellularLocation>
</comment>
<dbReference type="PANTHER" id="PTHR22807">
    <property type="entry name" value="NOP2 YEAST -RELATED NOL1/NOP2/FMU SUN DOMAIN-CONTAINING"/>
    <property type="match status" value="1"/>
</dbReference>
<dbReference type="Pfam" id="PF01189">
    <property type="entry name" value="Methyltr_RsmB-F"/>
    <property type="match status" value="1"/>
</dbReference>
<dbReference type="InParanoid" id="H1XUW2"/>
<dbReference type="InterPro" id="IPR004573">
    <property type="entry name" value="rRNA_ssu_MeTfrase_B"/>
</dbReference>
<reference evidence="16 17" key="1">
    <citation type="submission" date="2011-09" db="EMBL/GenBank/DDBJ databases">
        <title>The permanent draft genome of Caldithrix abyssi DSM 13497.</title>
        <authorList>
            <consortium name="US DOE Joint Genome Institute (JGI-PGF)"/>
            <person name="Lucas S."/>
            <person name="Han J."/>
            <person name="Lapidus A."/>
            <person name="Bruce D."/>
            <person name="Goodwin L."/>
            <person name="Pitluck S."/>
            <person name="Peters L."/>
            <person name="Kyrpides N."/>
            <person name="Mavromatis K."/>
            <person name="Ivanova N."/>
            <person name="Mikhailova N."/>
            <person name="Chertkov O."/>
            <person name="Detter J.C."/>
            <person name="Tapia R."/>
            <person name="Han C."/>
            <person name="Land M."/>
            <person name="Hauser L."/>
            <person name="Markowitz V."/>
            <person name="Cheng J.-F."/>
            <person name="Hugenholtz P."/>
            <person name="Woyke T."/>
            <person name="Wu D."/>
            <person name="Spring S."/>
            <person name="Brambilla E."/>
            <person name="Klenk H.-P."/>
            <person name="Eisen J.A."/>
        </authorList>
    </citation>
    <scope>NUCLEOTIDE SEQUENCE [LARGE SCALE GENOMIC DNA]</scope>
    <source>
        <strain evidence="16 17">DSM 13497</strain>
    </source>
</reference>
<keyword evidence="8 13" id="KW-0949">S-adenosyl-L-methionine</keyword>
<feature type="binding site" evidence="13">
    <location>
        <position position="316"/>
    </location>
    <ligand>
        <name>S-adenosyl-L-methionine</name>
        <dbReference type="ChEBI" id="CHEBI:59789"/>
    </ligand>
</feature>
<name>H1XUW2_CALAY</name>
<dbReference type="InterPro" id="IPR029063">
    <property type="entry name" value="SAM-dependent_MTases_sf"/>
</dbReference>
<dbReference type="EC" id="2.1.1.176" evidence="3"/>
<feature type="domain" description="SAM-dependent MTase RsmB/NOP-type" evidence="14">
    <location>
        <begin position="175"/>
        <end position="445"/>
    </location>
</feature>
<dbReference type="InterPro" id="IPR023267">
    <property type="entry name" value="RCMT"/>
</dbReference>
<comment type="similarity">
    <text evidence="13">Belongs to the class I-like SAM-binding methyltransferase superfamily. RsmB/NOP family.</text>
</comment>
<evidence type="ECO:0000313" key="18">
    <source>
        <dbReference type="Proteomes" id="UP000183868"/>
    </source>
</evidence>
<dbReference type="PANTHER" id="PTHR22807:SF53">
    <property type="entry name" value="RIBOSOMAL RNA SMALL SUBUNIT METHYLTRANSFERASE B-RELATED"/>
    <property type="match status" value="1"/>
</dbReference>
<dbReference type="PRINTS" id="PR02008">
    <property type="entry name" value="RCMTFAMILY"/>
</dbReference>
<evidence type="ECO:0000313" key="16">
    <source>
        <dbReference type="EMBL" id="EHO41661.1"/>
    </source>
</evidence>
<evidence type="ECO:0000256" key="7">
    <source>
        <dbReference type="ARBA" id="ARBA00022679"/>
    </source>
</evidence>
<feature type="binding site" evidence="13">
    <location>
        <begin position="265"/>
        <end position="271"/>
    </location>
    <ligand>
        <name>S-adenosyl-L-methionine</name>
        <dbReference type="ChEBI" id="CHEBI:59789"/>
    </ligand>
</feature>
<dbReference type="InterPro" id="IPR054728">
    <property type="entry name" value="RsmB-like_ferredoxin"/>
</dbReference>
<dbReference type="RefSeq" id="WP_006928828.1">
    <property type="nucleotide sequence ID" value="NZ_CM001402.1"/>
</dbReference>
<evidence type="ECO:0000259" key="14">
    <source>
        <dbReference type="PROSITE" id="PS51686"/>
    </source>
</evidence>
<dbReference type="GO" id="GO:0003723">
    <property type="term" value="F:RNA binding"/>
    <property type="evidence" value="ECO:0007669"/>
    <property type="project" value="UniProtKB-UniRule"/>
</dbReference>
<dbReference type="InterPro" id="IPR006027">
    <property type="entry name" value="NusB_RsmB_TIM44"/>
</dbReference>
<feature type="binding site" evidence="13">
    <location>
        <position position="332"/>
    </location>
    <ligand>
        <name>S-adenosyl-L-methionine</name>
        <dbReference type="ChEBI" id="CHEBI:59789"/>
    </ligand>
</feature>
<dbReference type="GO" id="GO:0005737">
    <property type="term" value="C:cytoplasm"/>
    <property type="evidence" value="ECO:0007669"/>
    <property type="project" value="UniProtKB-SubCell"/>
</dbReference>
<keyword evidence="6 13" id="KW-0489">Methyltransferase</keyword>
<dbReference type="Pfam" id="PF22458">
    <property type="entry name" value="RsmF-B_ferredox"/>
    <property type="match status" value="1"/>
</dbReference>
<evidence type="ECO:0000256" key="2">
    <source>
        <dbReference type="ARBA" id="ARBA00004496"/>
    </source>
</evidence>
<evidence type="ECO:0000313" key="17">
    <source>
        <dbReference type="Proteomes" id="UP000004671"/>
    </source>
</evidence>
<dbReference type="Gene3D" id="1.10.940.10">
    <property type="entry name" value="NusB-like"/>
    <property type="match status" value="1"/>
</dbReference>
<evidence type="ECO:0000256" key="5">
    <source>
        <dbReference type="ARBA" id="ARBA00022552"/>
    </source>
</evidence>
<dbReference type="PaxDb" id="880073-Calab_2049"/>
<gene>
    <name evidence="15" type="ORF">Cabys_816</name>
    <name evidence="16" type="ORF">Calab_2049</name>
</gene>
<dbReference type="EMBL" id="CM001402">
    <property type="protein sequence ID" value="EHO41661.1"/>
    <property type="molecule type" value="Genomic_DNA"/>
</dbReference>
<reference evidence="15 18" key="2">
    <citation type="submission" date="2016-11" db="EMBL/GenBank/DDBJ databases">
        <title>Genomic analysis of Caldithrix abyssi and proposal of a novel bacterial phylum Caldithrichaeota.</title>
        <authorList>
            <person name="Kublanov I."/>
            <person name="Sigalova O."/>
            <person name="Gavrilov S."/>
            <person name="Lebedinsky A."/>
            <person name="Ivanova N."/>
            <person name="Daum C."/>
            <person name="Reddy T."/>
            <person name="Klenk H.P."/>
            <person name="Goker M."/>
            <person name="Reva O."/>
            <person name="Miroshnichenko M."/>
            <person name="Kyprides N."/>
            <person name="Woyke T."/>
            <person name="Gelfand M."/>
        </authorList>
    </citation>
    <scope>NUCLEOTIDE SEQUENCE [LARGE SCALE GENOMIC DNA]</scope>
    <source>
        <strain evidence="15 18">LF13</strain>
    </source>
</reference>
<evidence type="ECO:0000256" key="13">
    <source>
        <dbReference type="PROSITE-ProRule" id="PRU01023"/>
    </source>
</evidence>
<keyword evidence="17" id="KW-1185">Reference proteome</keyword>
<dbReference type="FunFam" id="3.40.50.150:FF:000022">
    <property type="entry name" value="Ribosomal RNA small subunit methyltransferase B"/>
    <property type="match status" value="1"/>
</dbReference>
<dbReference type="Proteomes" id="UP000183868">
    <property type="component" value="Chromosome"/>
</dbReference>
<dbReference type="FunCoup" id="H1XUW2">
    <property type="interactions" value="478"/>
</dbReference>
<evidence type="ECO:0000256" key="1">
    <source>
        <dbReference type="ARBA" id="ARBA00002724"/>
    </source>
</evidence>
<evidence type="ECO:0000256" key="9">
    <source>
        <dbReference type="ARBA" id="ARBA00022884"/>
    </source>
</evidence>
<dbReference type="GO" id="GO:0006355">
    <property type="term" value="P:regulation of DNA-templated transcription"/>
    <property type="evidence" value="ECO:0007669"/>
    <property type="project" value="InterPro"/>
</dbReference>
<evidence type="ECO:0000256" key="8">
    <source>
        <dbReference type="ARBA" id="ARBA00022691"/>
    </source>
</evidence>
<sequence>MSKKPKTARALAYEVLFKFEKTFDRLDQLTERALEQNELSGRERRFFKNLTSGVVRHRLYLDWIGSQLYKGRYKKLLIKFKVLLRLALYELIFLTAIPEHATLNEYVGLTKKKLNNFQAKLLNGLLRNYLRQKETLDPAKKIEDPLKRLSVQYSFPEWLIKRWIGFWGEAETEALCKKLNEPPDFDVHINTQKISPKKFKNLLKEKKVPFVEAPFDTTIVRVKDVQPFLRERWFEKGYCVIQDESAALVVEQMALTEKSKILDMCAAPGGKYAQLLKKRPSQGMVVAADIDKERLKRVKQNVQKLGLEGGLFVVADGKNPPFKKVFDHILIDAPCTGLGVIRKHPDIKWRRKFEEIIEFSKIQEDLLEAADRILTENGRLIYSTCTIDYFENENVAKDFLQKHAEKYAVQKPKVAHPSMLSEDFVRIQPHRHEMDGSFCAVFKKIKDDAE</sequence>